<evidence type="ECO:0000313" key="16">
    <source>
        <dbReference type="Proteomes" id="UP000261540"/>
    </source>
</evidence>
<name>A0A3B3SN89_9TELE</name>
<keyword evidence="8" id="KW-0966">Cell projection</keyword>
<dbReference type="GO" id="GO:0005814">
    <property type="term" value="C:centriole"/>
    <property type="evidence" value="ECO:0007669"/>
    <property type="project" value="UniProtKB-SubCell"/>
</dbReference>
<dbReference type="InterPro" id="IPR008979">
    <property type="entry name" value="Galactose-bd-like_sf"/>
</dbReference>
<dbReference type="InterPro" id="IPR034085">
    <property type="entry name" value="TOG"/>
</dbReference>
<reference evidence="15" key="2">
    <citation type="submission" date="2025-09" db="UniProtKB">
        <authorList>
            <consortium name="Ensembl"/>
        </authorList>
    </citation>
    <scope>IDENTIFICATION</scope>
</reference>
<dbReference type="GO" id="GO:0005929">
    <property type="term" value="C:cilium"/>
    <property type="evidence" value="ECO:0007669"/>
    <property type="project" value="UniProtKB-SubCell"/>
</dbReference>
<evidence type="ECO:0000256" key="13">
    <source>
        <dbReference type="SAM" id="MobiDB-lite"/>
    </source>
</evidence>
<dbReference type="InterPro" id="IPR052607">
    <property type="entry name" value="CEP104-like"/>
</dbReference>
<dbReference type="SUPFAM" id="SSF49785">
    <property type="entry name" value="Galactose-binding domain-like"/>
    <property type="match status" value="1"/>
</dbReference>
<evidence type="ECO:0000256" key="5">
    <source>
        <dbReference type="ARBA" id="ARBA00022737"/>
    </source>
</evidence>
<reference evidence="15" key="1">
    <citation type="submission" date="2025-08" db="UniProtKB">
        <authorList>
            <consortium name="Ensembl"/>
        </authorList>
    </citation>
    <scope>IDENTIFICATION</scope>
</reference>
<evidence type="ECO:0000256" key="10">
    <source>
        <dbReference type="ARBA" id="ARBA00065345"/>
    </source>
</evidence>
<dbReference type="Proteomes" id="UP000261540">
    <property type="component" value="Unplaced"/>
</dbReference>
<evidence type="ECO:0000313" key="15">
    <source>
        <dbReference type="Ensembl" id="ENSPKIP00000031813.1"/>
    </source>
</evidence>
<dbReference type="Pfam" id="PF21038">
    <property type="entry name" value="CEP104_N"/>
    <property type="match status" value="1"/>
</dbReference>
<feature type="region of interest" description="Disordered" evidence="13">
    <location>
        <begin position="697"/>
        <end position="732"/>
    </location>
</feature>
<evidence type="ECO:0000256" key="11">
    <source>
        <dbReference type="ARBA" id="ARBA00068547"/>
    </source>
</evidence>
<dbReference type="Ensembl" id="ENSPKIT00000012667.1">
    <property type="protein sequence ID" value="ENSPKIP00000031813.1"/>
    <property type="gene ID" value="ENSPKIG00000012150.1"/>
</dbReference>
<feature type="compositionally biased region" description="Basic and acidic residues" evidence="13">
    <location>
        <begin position="402"/>
        <end position="413"/>
    </location>
</feature>
<evidence type="ECO:0000256" key="4">
    <source>
        <dbReference type="ARBA" id="ARBA00022490"/>
    </source>
</evidence>
<dbReference type="SMART" id="SM01349">
    <property type="entry name" value="TOG"/>
    <property type="match status" value="1"/>
</dbReference>
<dbReference type="GeneTree" id="ENSGT00390000013405"/>
<comment type="subunit">
    <text evidence="10">Interacts with CCP110 and CEP97. Interacts with ARMC9, TOGARAM1, CCDC66 and CSPP1.</text>
</comment>
<organism evidence="15 16">
    <name type="scientific">Paramormyrops kingsleyae</name>
    <dbReference type="NCBI Taxonomy" id="1676925"/>
    <lineage>
        <taxon>Eukaryota</taxon>
        <taxon>Metazoa</taxon>
        <taxon>Chordata</taxon>
        <taxon>Craniata</taxon>
        <taxon>Vertebrata</taxon>
        <taxon>Euteleostomi</taxon>
        <taxon>Actinopterygii</taxon>
        <taxon>Neopterygii</taxon>
        <taxon>Teleostei</taxon>
        <taxon>Osteoglossocephala</taxon>
        <taxon>Osteoglossomorpha</taxon>
        <taxon>Osteoglossiformes</taxon>
        <taxon>Mormyridae</taxon>
        <taxon>Paramormyrops</taxon>
    </lineage>
</organism>
<dbReference type="SUPFAM" id="SSF48371">
    <property type="entry name" value="ARM repeat"/>
    <property type="match status" value="1"/>
</dbReference>
<keyword evidence="7" id="KW-0206">Cytoskeleton</keyword>
<dbReference type="GO" id="GO:0000922">
    <property type="term" value="C:spindle pole"/>
    <property type="evidence" value="ECO:0007669"/>
    <property type="project" value="UniProtKB-SubCell"/>
</dbReference>
<dbReference type="Gene3D" id="3.30.40.10">
    <property type="entry name" value="Zinc/RING finger domain, C3HC4 (zinc finger)"/>
    <property type="match status" value="1"/>
</dbReference>
<keyword evidence="4" id="KW-0963">Cytoplasm</keyword>
<evidence type="ECO:0000256" key="12">
    <source>
        <dbReference type="SAM" id="Coils"/>
    </source>
</evidence>
<comment type="function">
    <text evidence="9">Required for ciliogenesis and for structural integrity at the ciliary tip.</text>
</comment>
<feature type="compositionally biased region" description="Basic and acidic residues" evidence="13">
    <location>
        <begin position="697"/>
        <end position="711"/>
    </location>
</feature>
<dbReference type="PANTHER" id="PTHR13371:SF0">
    <property type="entry name" value="CENTROSOMAL PROTEIN OF 104 KDA"/>
    <property type="match status" value="1"/>
</dbReference>
<feature type="domain" description="TOG" evidence="14">
    <location>
        <begin position="408"/>
        <end position="659"/>
    </location>
</feature>
<dbReference type="InterPro" id="IPR048739">
    <property type="entry name" value="CEP104_N"/>
</dbReference>
<evidence type="ECO:0000256" key="2">
    <source>
        <dbReference type="ARBA" id="ARBA00004138"/>
    </source>
</evidence>
<dbReference type="InterPro" id="IPR016024">
    <property type="entry name" value="ARM-type_fold"/>
</dbReference>
<dbReference type="Pfam" id="PF21040">
    <property type="entry name" value="CEP104-like_TOG"/>
    <property type="match status" value="1"/>
</dbReference>
<keyword evidence="16" id="KW-1185">Reference proteome</keyword>
<feature type="coiled-coil region" evidence="12">
    <location>
        <begin position="230"/>
        <end position="273"/>
    </location>
</feature>
<evidence type="ECO:0000256" key="3">
    <source>
        <dbReference type="ARBA" id="ARBA00004647"/>
    </source>
</evidence>
<evidence type="ECO:0000259" key="14">
    <source>
        <dbReference type="SMART" id="SM01349"/>
    </source>
</evidence>
<dbReference type="AlphaFoldDB" id="A0A3B3SN89"/>
<keyword evidence="5" id="KW-0677">Repeat</keyword>
<dbReference type="Gene3D" id="1.25.10.10">
    <property type="entry name" value="Leucine-rich Repeat Variant"/>
    <property type="match status" value="1"/>
</dbReference>
<feature type="region of interest" description="Disordered" evidence="13">
    <location>
        <begin position="334"/>
        <end position="415"/>
    </location>
</feature>
<dbReference type="InterPro" id="IPR048738">
    <property type="entry name" value="CEP104_Znf"/>
</dbReference>
<protein>
    <recommendedName>
        <fullName evidence="11">Centrosomal protein of 104 kDa</fullName>
    </recommendedName>
</protein>
<evidence type="ECO:0000256" key="9">
    <source>
        <dbReference type="ARBA" id="ARBA00059645"/>
    </source>
</evidence>
<evidence type="ECO:0000256" key="6">
    <source>
        <dbReference type="ARBA" id="ARBA00023054"/>
    </source>
</evidence>
<evidence type="ECO:0000256" key="7">
    <source>
        <dbReference type="ARBA" id="ARBA00023212"/>
    </source>
</evidence>
<keyword evidence="6 12" id="KW-0175">Coiled coil</keyword>
<feature type="region of interest" description="Disordered" evidence="13">
    <location>
        <begin position="860"/>
        <end position="922"/>
    </location>
</feature>
<dbReference type="PANTHER" id="PTHR13371">
    <property type="entry name" value="GLYCINE-, GLUTAMATE-, THIENYLCYCLOHEXYLPIPERIDINE-BINDING PROTEIN"/>
    <property type="match status" value="1"/>
</dbReference>
<dbReference type="InterPro" id="IPR011989">
    <property type="entry name" value="ARM-like"/>
</dbReference>
<dbReference type="InterPro" id="IPR013083">
    <property type="entry name" value="Znf_RING/FYVE/PHD"/>
</dbReference>
<proteinExistence type="predicted"/>
<evidence type="ECO:0000256" key="1">
    <source>
        <dbReference type="ARBA" id="ARBA00004114"/>
    </source>
</evidence>
<dbReference type="FunFam" id="1.25.10.10:FF:000200">
    <property type="entry name" value="Centrosomal protein of 104 kDa"/>
    <property type="match status" value="1"/>
</dbReference>
<evidence type="ECO:0000256" key="8">
    <source>
        <dbReference type="ARBA" id="ARBA00023273"/>
    </source>
</evidence>
<comment type="subcellular location">
    <subcellularLocation>
        <location evidence="2">Cell projection</location>
        <location evidence="2">Cilium</location>
    </subcellularLocation>
    <subcellularLocation>
        <location evidence="1">Cytoplasm</location>
        <location evidence="1">Cytoskeleton</location>
        <location evidence="1">Microtubule organizing center</location>
        <location evidence="1">Centrosome</location>
        <location evidence="1">Centriole</location>
    </subcellularLocation>
    <subcellularLocation>
        <location evidence="3">Cytoplasm</location>
        <location evidence="3">Cytoskeleton</location>
        <location evidence="3">Spindle pole</location>
    </subcellularLocation>
</comment>
<accession>A0A3B3SN89</accession>
<dbReference type="Pfam" id="PF21039">
    <property type="entry name" value="CEP104_ZnF"/>
    <property type="match status" value="1"/>
</dbReference>
<sequence>MPRKIGFVVVSSSSHEDNFSAKGLMIHVPTVSGWRSARLCPYPQEVTLRLVDRSRVRRVQLLAHQHLIPSKIEFHVGDSPIGPGHFHRLGYVSLSDNEKTGYKARELKSVHVDAVGTHLRLTFHRNYASPHNLYNQVALIAVNVLGDAVDSDSADVFPTTDQLIEHYLNNTQQDMSLNGTYLGKHDSISPLDDLAFHIYQDPAVAQIICRLDERKQECVQREQYGLAKTLKQAVADLQKVGERLARLDVEKHCAIEKEDYDTAEQKKEQMEEYRLKVYHQLQLLNLLDISQIADFHDKKMEASCIPSQEMQSELPHDIQTEVTQEKPLGSEWDAASPLASQSSHSPQPVSPAPPEALQTGTSRLPYDEVPLPTLQNPPEGDQPELPEQNQSEDLPGSPGIRGEPDPLTEKAQREAGLPVEVYGERLVAGTYSKTWSHRESAMLAIYKKLSEMPAGTPKEEVRTTLRVTVFLLRRALKDQVFSVFEASLKLLRMVLTQFIPKHKLGKVETAHCIEQVWPNLISRTGDSSTRLRLVATDFIQEMALFKEVRPLQIIPGELVKPIPSGSLARLALVRAQLVERLLPDAGFSVNGVMQFSTAALEHSAAAVREIAVRIILAAYGQYGDAVRGFLPSDEASTRRNMVYRKIFDGLAKLDGTPIGLRSGTLKRDGMQKVEKEKKAEILTLQEQVAVLKEISEREKGKENAKGKEKTVKLPRAGARKIHSASPSHMGGDQSPAAGFLDSLCIFCGERSDSFTEEGLDLHYWKHCPMLCRCHHCRQVVEIASLTEHLLAECESRLAFAACPLCGEAVPRGSLAAHSQSPDCQPPGPEKKANHCPLCHDNFASGEEAWKSHLLGPDGCKQNSRRTAALQRAKPPQGKTSTLKKTKEVSLGPKARLVGGMSRVPGARAGRGGIARRPPLIRR</sequence>
<dbReference type="STRING" id="1676925.ENSPKIP00000031813"/>